<keyword evidence="2" id="KW-1185">Reference proteome</keyword>
<dbReference type="EMBL" id="BDQF01000001">
    <property type="protein sequence ID" value="GAW78976.1"/>
    <property type="molecule type" value="Genomic_DNA"/>
</dbReference>
<dbReference type="AlphaFoldDB" id="A0A1Y1J8Z4"/>
<evidence type="ECO:0000313" key="2">
    <source>
        <dbReference type="Proteomes" id="UP000195521"/>
    </source>
</evidence>
<reference evidence="2" key="1">
    <citation type="submission" date="2017-04" db="EMBL/GenBank/DDBJ databases">
        <title>Plasmodium gonderi genome.</title>
        <authorList>
            <person name="Arisue N."/>
            <person name="Honma H."/>
            <person name="Kawai S."/>
            <person name="Tougan T."/>
            <person name="Tanabe K."/>
            <person name="Horii T."/>
        </authorList>
    </citation>
    <scope>NUCLEOTIDE SEQUENCE [LARGE SCALE GENOMIC DNA]</scope>
    <source>
        <strain evidence="2">ATCC 30045</strain>
    </source>
</reference>
<dbReference type="OrthoDB" id="387504at2759"/>
<dbReference type="Proteomes" id="UP000195521">
    <property type="component" value="Unassembled WGS sequence"/>
</dbReference>
<dbReference type="OMA" id="CTTIYNE"/>
<dbReference type="GeneID" id="39745674"/>
<protein>
    <submittedName>
        <fullName evidence="1">Uncharacterized protein</fullName>
    </submittedName>
</protein>
<accession>A0A1Y1J8Z4</accession>
<dbReference type="RefSeq" id="XP_028541565.1">
    <property type="nucleotide sequence ID" value="XM_028685764.1"/>
</dbReference>
<comment type="caution">
    <text evidence="1">The sequence shown here is derived from an EMBL/GenBank/DDBJ whole genome shotgun (WGS) entry which is preliminary data.</text>
</comment>
<organism evidence="1 2">
    <name type="scientific">Plasmodium gonderi</name>
    <dbReference type="NCBI Taxonomy" id="77519"/>
    <lineage>
        <taxon>Eukaryota</taxon>
        <taxon>Sar</taxon>
        <taxon>Alveolata</taxon>
        <taxon>Apicomplexa</taxon>
        <taxon>Aconoidasida</taxon>
        <taxon>Haemosporida</taxon>
        <taxon>Plasmodiidae</taxon>
        <taxon>Plasmodium</taxon>
        <taxon>Plasmodium (Plasmodium)</taxon>
    </lineage>
</organism>
<name>A0A1Y1J8Z4_PLAGO</name>
<gene>
    <name evidence="1" type="ORF">PGO_011240</name>
</gene>
<sequence>MRRKKNLCVKGKNIRDHVKEIEQECRQLSKYIKRVERERKLFQISTVVQNKYNFYLNNNFLNSVSIYSSNSIFVNSCGIIFTSNTKLEDYYNPSEDAYCRAYTECSNSDSQGREYKCGKDVLYESILIHQNEEQSRWLLQKKKNRTLWKSTEEGYHPKLSNFQVGGLHKYNHSQNCEQLWKNRMNGKKTNYKGYNFSKKWMKDSDYSGGTYNNVNSEELEDELSVEKEREREKIYQDHASGVGKNMNSHVMNQDMYINNYEQSGEKVGKKKKKKKIFMTRLNSYFYSDQEEENMLHANFNTFMQNSNERNEKKKLPHVRRDTRNIINRLRNKDLPLDGKLIEKIPEGLSSYLHTNSAHIGEAKKKKGKKKWLEKNNTTEEQTITSISLQDQSDNENNIKKNNRNYIDSYIDIIKGRNIFSFFENKTNKEGNAFTDFMQNVKKIFFFKEKNEAQKGKWKSDGENSEDINILKYQCLIKSRKITIYLCVCPNCEKSFYLLIKKTSNKKMIPKVLSPDEFTILTENLKKQKQQFFNQYRENKNIGIKDIDNKRFLHLDIHSVEYFCDSVFLINENENRDKYFCNCYVRMDEGNEEGIYRDINMLAYF</sequence>
<proteinExistence type="predicted"/>
<evidence type="ECO:0000313" key="1">
    <source>
        <dbReference type="EMBL" id="GAW78976.1"/>
    </source>
</evidence>